<evidence type="ECO:0000313" key="2">
    <source>
        <dbReference type="Proteomes" id="UP000259173"/>
    </source>
</evidence>
<evidence type="ECO:0008006" key="3">
    <source>
        <dbReference type="Google" id="ProtNLM"/>
    </source>
</evidence>
<organism evidence="1 2">
    <name type="scientific">Hyphomonas atlantica</name>
    <dbReference type="NCBI Taxonomy" id="1280948"/>
    <lineage>
        <taxon>Bacteria</taxon>
        <taxon>Pseudomonadati</taxon>
        <taxon>Pseudomonadota</taxon>
        <taxon>Alphaproteobacteria</taxon>
        <taxon>Hyphomonadales</taxon>
        <taxon>Hyphomonadaceae</taxon>
        <taxon>Hyphomonas</taxon>
    </lineage>
</organism>
<accession>A0A3B9L3G7</accession>
<evidence type="ECO:0000313" key="1">
    <source>
        <dbReference type="EMBL" id="HAE95364.1"/>
    </source>
</evidence>
<reference evidence="1 2" key="1">
    <citation type="journal article" date="2018" name="Nat. Biotechnol.">
        <title>A standardized bacterial taxonomy based on genome phylogeny substantially revises the tree of life.</title>
        <authorList>
            <person name="Parks D.H."/>
            <person name="Chuvochina M."/>
            <person name="Waite D.W."/>
            <person name="Rinke C."/>
            <person name="Skarshewski A."/>
            <person name="Chaumeil P.A."/>
            <person name="Hugenholtz P."/>
        </authorList>
    </citation>
    <scope>NUCLEOTIDE SEQUENCE [LARGE SCALE GENOMIC DNA]</scope>
    <source>
        <strain evidence="1">UBA8557</strain>
    </source>
</reference>
<comment type="caution">
    <text evidence="1">The sequence shown here is derived from an EMBL/GenBank/DDBJ whole genome shotgun (WGS) entry which is preliminary data.</text>
</comment>
<dbReference type="EMBL" id="DMBR01000378">
    <property type="protein sequence ID" value="HAE95364.1"/>
    <property type="molecule type" value="Genomic_DNA"/>
</dbReference>
<proteinExistence type="predicted"/>
<dbReference type="Proteomes" id="UP000259173">
    <property type="component" value="Unassembled WGS sequence"/>
</dbReference>
<gene>
    <name evidence="1" type="ORF">DCG65_12450</name>
</gene>
<dbReference type="AlphaFoldDB" id="A0A3B9L3G7"/>
<protein>
    <recommendedName>
        <fullName evidence="3">Spore coat protein U domain-containing protein</fullName>
    </recommendedName>
</protein>
<sequence length="183" mass="19015">MACTHAENQEGTTMKRTLTAIAAVAMFAGSAAALDSEELVINLSGEVDSVCELVPEGTASYNVDMLDTGNQGSLTILYSCNSPYTVSLESLNGGMQHAESGGSVNIDYDIEAAGFFGFGATSTNSAAMNGTPVVIVTNNDWQNILLNGGLRTGNLDLSFDSLSEYAVAGTYSDELTITLTATN</sequence>
<name>A0A3B9L3G7_9PROT</name>